<dbReference type="InterPro" id="IPR029057">
    <property type="entry name" value="PRTase-like"/>
</dbReference>
<sequence>MAVADLIAALLDFLFPPHCPLCHAYVETRGGWCPACLQQALQPHRLPLSVPMQAVIADAWALGVYRGSLRDLIRHLKYQKQRSNLSYIETLLQSAERVSQLTGMLAAIDMAVPVPLYPAKEKQRGFNQTELIFTKFLAHKHVPLVRALQRTRPTKPMYELNERERAINLRDAFAVADNAQLTGKRILLLDDIFTSGATTGECARVLKKAGAKDVYVLVLASDHR</sequence>
<dbReference type="InterPro" id="IPR000836">
    <property type="entry name" value="PRTase_dom"/>
</dbReference>
<evidence type="ECO:0000256" key="1">
    <source>
        <dbReference type="ARBA" id="ARBA00008007"/>
    </source>
</evidence>
<dbReference type="EMBL" id="AP012292">
    <property type="protein sequence ID" value="BAL82235.1"/>
    <property type="molecule type" value="Genomic_DNA"/>
</dbReference>
<dbReference type="Gene3D" id="3.40.50.2020">
    <property type="match status" value="1"/>
</dbReference>
<dbReference type="CDD" id="cd06223">
    <property type="entry name" value="PRTases_typeI"/>
    <property type="match status" value="1"/>
</dbReference>
<dbReference type="Proteomes" id="UP000007887">
    <property type="component" value="Chromosome"/>
</dbReference>
<protein>
    <recommendedName>
        <fullName evidence="2">Double zinc ribbon domain-containing protein</fullName>
    </recommendedName>
</protein>
<dbReference type="OrthoDB" id="9779910at2"/>
<reference evidence="3 4" key="1">
    <citation type="submission" date="2011-10" db="EMBL/GenBank/DDBJ databases">
        <title>Whole genome sequence of Selenomonas ruminantium subsp. lactilytica TAM6421.</title>
        <authorList>
            <person name="Oguchi A."/>
            <person name="Ankai A."/>
            <person name="Kaneko J."/>
            <person name="Yamada-Narita S."/>
            <person name="Fukui S."/>
            <person name="Takahashi M."/>
            <person name="Onodera T."/>
            <person name="Kojima S."/>
            <person name="Fushimi T."/>
            <person name="Abe N."/>
            <person name="Kamio Y."/>
            <person name="Yamazaki S."/>
            <person name="Fujita N."/>
        </authorList>
    </citation>
    <scope>NUCLEOTIDE SEQUENCE [LARGE SCALE GENOMIC DNA]</scope>
    <source>
        <strain evidence="4">NBRC 103574 / TAM6421</strain>
    </source>
</reference>
<evidence type="ECO:0000313" key="4">
    <source>
        <dbReference type="Proteomes" id="UP000007887"/>
    </source>
</evidence>
<dbReference type="HOGENOM" id="CLU_054549_0_0_9"/>
<organism evidence="3 4">
    <name type="scientific">Selenomonas ruminantium subsp. lactilytica (strain NBRC 103574 / TAM6421)</name>
    <dbReference type="NCBI Taxonomy" id="927704"/>
    <lineage>
        <taxon>Bacteria</taxon>
        <taxon>Bacillati</taxon>
        <taxon>Bacillota</taxon>
        <taxon>Negativicutes</taxon>
        <taxon>Selenomonadales</taxon>
        <taxon>Selenomonadaceae</taxon>
        <taxon>Selenomonas</taxon>
    </lineage>
</organism>
<feature type="domain" description="Double zinc ribbon" evidence="2">
    <location>
        <begin position="10"/>
        <end position="40"/>
    </location>
</feature>
<dbReference type="PATRIC" id="fig|927704.6.peg.541"/>
<dbReference type="Pfam" id="PF18912">
    <property type="entry name" value="DZR_2"/>
    <property type="match status" value="1"/>
</dbReference>
<evidence type="ECO:0000313" key="3">
    <source>
        <dbReference type="EMBL" id="BAL82235.1"/>
    </source>
</evidence>
<proteinExistence type="inferred from homology"/>
<dbReference type="PANTHER" id="PTHR47505:SF1">
    <property type="entry name" value="DNA UTILIZATION PROTEIN YHGH"/>
    <property type="match status" value="1"/>
</dbReference>
<dbReference type="KEGG" id="sri:SELR_05270"/>
<accession>I0GN98</accession>
<dbReference type="SUPFAM" id="SSF53271">
    <property type="entry name" value="PRTase-like"/>
    <property type="match status" value="1"/>
</dbReference>
<gene>
    <name evidence="3" type="ordered locus">SELR_05270</name>
</gene>
<dbReference type="InterPro" id="IPR044005">
    <property type="entry name" value="DZR_2"/>
</dbReference>
<dbReference type="AlphaFoldDB" id="I0GN98"/>
<comment type="similarity">
    <text evidence="1">Belongs to the ComF/GntX family.</text>
</comment>
<dbReference type="PANTHER" id="PTHR47505">
    <property type="entry name" value="DNA UTILIZATION PROTEIN YHGH"/>
    <property type="match status" value="1"/>
</dbReference>
<name>I0GN98_SELRL</name>
<dbReference type="eggNOG" id="COG1040">
    <property type="taxonomic scope" value="Bacteria"/>
</dbReference>
<evidence type="ECO:0000259" key="2">
    <source>
        <dbReference type="Pfam" id="PF18912"/>
    </source>
</evidence>
<dbReference type="InterPro" id="IPR051910">
    <property type="entry name" value="ComF/GntX_DNA_util-trans"/>
</dbReference>